<feature type="non-terminal residue" evidence="9">
    <location>
        <position position="1"/>
    </location>
</feature>
<dbReference type="Pfam" id="PF17917">
    <property type="entry name" value="RT_RNaseH"/>
    <property type="match status" value="1"/>
</dbReference>
<feature type="non-terminal residue" evidence="9">
    <location>
        <position position="286"/>
    </location>
</feature>
<keyword evidence="2" id="KW-0548">Nucleotidyltransferase</keyword>
<dbReference type="AlphaFoldDB" id="A0A934J772"/>
<keyword evidence="5" id="KW-0378">Hydrolase</keyword>
<dbReference type="FunFam" id="3.10.20.370:FF:000001">
    <property type="entry name" value="Retrovirus-related Pol polyprotein from transposon 17.6-like protein"/>
    <property type="match status" value="1"/>
</dbReference>
<accession>A0A934J772</accession>
<dbReference type="InterPro" id="IPR050951">
    <property type="entry name" value="Retrovirus_Pol_polyprotein"/>
</dbReference>
<evidence type="ECO:0000313" key="9">
    <source>
        <dbReference type="EMBL" id="MBJ6362898.1"/>
    </source>
</evidence>
<dbReference type="GO" id="GO:0016787">
    <property type="term" value="F:hydrolase activity"/>
    <property type="evidence" value="ECO:0007669"/>
    <property type="project" value="UniProtKB-KW"/>
</dbReference>
<protein>
    <submittedName>
        <fullName evidence="9">Ty3/Gypsy family RNase HI domain-containing protein</fullName>
    </submittedName>
</protein>
<dbReference type="PANTHER" id="PTHR37984:SF5">
    <property type="entry name" value="PROTEIN NYNRIN-LIKE"/>
    <property type="match status" value="1"/>
</dbReference>
<evidence type="ECO:0000256" key="5">
    <source>
        <dbReference type="ARBA" id="ARBA00022801"/>
    </source>
</evidence>
<organism evidence="9 10">
    <name type="scientific">Paenibacillus roseus</name>
    <dbReference type="NCBI Taxonomy" id="2798579"/>
    <lineage>
        <taxon>Bacteria</taxon>
        <taxon>Bacillati</taxon>
        <taxon>Bacillota</taxon>
        <taxon>Bacilli</taxon>
        <taxon>Bacillales</taxon>
        <taxon>Paenibacillaceae</taxon>
        <taxon>Paenibacillus</taxon>
    </lineage>
</organism>
<feature type="compositionally biased region" description="Basic and acidic residues" evidence="7">
    <location>
        <begin position="203"/>
        <end position="219"/>
    </location>
</feature>
<evidence type="ECO:0000256" key="4">
    <source>
        <dbReference type="ARBA" id="ARBA00022759"/>
    </source>
</evidence>
<dbReference type="GO" id="GO:0004519">
    <property type="term" value="F:endonuclease activity"/>
    <property type="evidence" value="ECO:0007669"/>
    <property type="project" value="UniProtKB-KW"/>
</dbReference>
<keyword evidence="1" id="KW-0808">Transferase</keyword>
<evidence type="ECO:0000259" key="8">
    <source>
        <dbReference type="Pfam" id="PF17917"/>
    </source>
</evidence>
<dbReference type="InterPro" id="IPR041373">
    <property type="entry name" value="RT_RNaseH"/>
</dbReference>
<gene>
    <name evidence="9" type="ORF">JFN88_16985</name>
</gene>
<evidence type="ECO:0000313" key="10">
    <source>
        <dbReference type="Proteomes" id="UP000640274"/>
    </source>
</evidence>
<dbReference type="PANTHER" id="PTHR37984">
    <property type="entry name" value="PROTEIN CBG26694"/>
    <property type="match status" value="1"/>
</dbReference>
<dbReference type="GO" id="GO:0003964">
    <property type="term" value="F:RNA-directed DNA polymerase activity"/>
    <property type="evidence" value="ECO:0007669"/>
    <property type="project" value="UniProtKB-KW"/>
</dbReference>
<evidence type="ECO:0000256" key="6">
    <source>
        <dbReference type="ARBA" id="ARBA00022918"/>
    </source>
</evidence>
<keyword evidence="10" id="KW-1185">Reference proteome</keyword>
<name>A0A934J772_9BACL</name>
<dbReference type="InterPro" id="IPR043502">
    <property type="entry name" value="DNA/RNA_pol_sf"/>
</dbReference>
<evidence type="ECO:0000256" key="1">
    <source>
        <dbReference type="ARBA" id="ARBA00022679"/>
    </source>
</evidence>
<dbReference type="SUPFAM" id="SSF56672">
    <property type="entry name" value="DNA/RNA polymerases"/>
    <property type="match status" value="1"/>
</dbReference>
<dbReference type="CDD" id="cd09274">
    <property type="entry name" value="RNase_HI_RT_Ty3"/>
    <property type="match status" value="1"/>
</dbReference>
<keyword evidence="3" id="KW-0540">Nuclease</keyword>
<dbReference type="InterPro" id="IPR043128">
    <property type="entry name" value="Rev_trsase/Diguanyl_cyclase"/>
</dbReference>
<evidence type="ECO:0000256" key="7">
    <source>
        <dbReference type="SAM" id="MobiDB-lite"/>
    </source>
</evidence>
<reference evidence="9" key="1">
    <citation type="submission" date="2020-12" db="EMBL/GenBank/DDBJ databases">
        <authorList>
            <person name="Huq M.A."/>
        </authorList>
    </citation>
    <scope>NUCLEOTIDE SEQUENCE</scope>
    <source>
        <strain evidence="9">MAHUQ-46</strain>
    </source>
</reference>
<dbReference type="FunFam" id="3.30.70.270:FF:000026">
    <property type="entry name" value="Transposon Ty3-G Gag-Pol polyprotein"/>
    <property type="match status" value="1"/>
</dbReference>
<evidence type="ECO:0000256" key="3">
    <source>
        <dbReference type="ARBA" id="ARBA00022722"/>
    </source>
</evidence>
<feature type="domain" description="Reverse transcriptase RNase H-like" evidence="8">
    <location>
        <begin position="81"/>
        <end position="185"/>
    </location>
</feature>
<dbReference type="RefSeq" id="WP_199020500.1">
    <property type="nucleotide sequence ID" value="NZ_JAELUP010000102.1"/>
</dbReference>
<keyword evidence="6" id="KW-0695">RNA-directed DNA polymerase</keyword>
<feature type="region of interest" description="Disordered" evidence="7">
    <location>
        <begin position="199"/>
        <end position="222"/>
    </location>
</feature>
<comment type="caution">
    <text evidence="9">The sequence shown here is derived from an EMBL/GenBank/DDBJ whole genome shotgun (WGS) entry which is preliminary data.</text>
</comment>
<dbReference type="EMBL" id="JAELUP010000102">
    <property type="protein sequence ID" value="MBJ6362898.1"/>
    <property type="molecule type" value="Genomic_DNA"/>
</dbReference>
<evidence type="ECO:0000256" key="2">
    <source>
        <dbReference type="ARBA" id="ARBA00022695"/>
    </source>
</evidence>
<dbReference type="Gene3D" id="3.10.20.370">
    <property type="match status" value="1"/>
</dbReference>
<dbReference type="Gene3D" id="3.30.70.270">
    <property type="match status" value="1"/>
</dbReference>
<keyword evidence="4" id="KW-0255">Endonuclease</keyword>
<proteinExistence type="predicted"/>
<sequence>DPAKVEAVRSWPRPACALDVQRLLGLFTFCRRFVAGASRLTAPLTALLKKDAAWAWSQQQEQGFQGIKEALASAPVLVTPDLARPFVLRTDASLAGIGGVLLQDQGQGPQPVAYESRSLTAAERNYPVHELEELAIVHCLLKFRFYVLGQHTDVYTDHHSLQYFFSERRNLSGRQARWVEQLSPFDFTIHYRRGETNAAADALSRREEGAGSGIDDRASARHPARPLEAAAARLEPDPGPAEDIRAAYKSDATTRRLVEVARGGGSTRYHLAGCLLLDAKERIYVP</sequence>
<dbReference type="Proteomes" id="UP000640274">
    <property type="component" value="Unassembled WGS sequence"/>
</dbReference>